<gene>
    <name evidence="3" type="ordered locus">SCATT_28480</name>
</gene>
<organism evidence="3 4">
    <name type="scientific">Streptantibioticus cattleyicolor (strain ATCC 35852 / DSM 46488 / JCM 4925 / NBRC 14057 / NRRL 8057)</name>
    <name type="common">Streptomyces cattleya</name>
    <dbReference type="NCBI Taxonomy" id="1003195"/>
    <lineage>
        <taxon>Bacteria</taxon>
        <taxon>Bacillati</taxon>
        <taxon>Actinomycetota</taxon>
        <taxon>Actinomycetes</taxon>
        <taxon>Kitasatosporales</taxon>
        <taxon>Streptomycetaceae</taxon>
        <taxon>Streptantibioticus</taxon>
    </lineage>
</organism>
<keyword evidence="4" id="KW-1185">Reference proteome</keyword>
<feature type="region of interest" description="Disordered" evidence="1">
    <location>
        <begin position="164"/>
        <end position="222"/>
    </location>
</feature>
<evidence type="ECO:0000256" key="2">
    <source>
        <dbReference type="SAM" id="SignalP"/>
    </source>
</evidence>
<evidence type="ECO:0000256" key="1">
    <source>
        <dbReference type="SAM" id="MobiDB-lite"/>
    </source>
</evidence>
<dbReference type="STRING" id="1003195.SCATT_28480"/>
<dbReference type="PROSITE" id="PS51257">
    <property type="entry name" value="PROKAR_LIPOPROTEIN"/>
    <property type="match status" value="1"/>
</dbReference>
<feature type="compositionally biased region" description="Polar residues" evidence="1">
    <location>
        <begin position="205"/>
        <end position="215"/>
    </location>
</feature>
<dbReference type="Proteomes" id="UP000007842">
    <property type="component" value="Chromosome"/>
</dbReference>
<accession>F8JP72</accession>
<dbReference type="eggNOG" id="ENOG502ZCPR">
    <property type="taxonomic scope" value="Bacteria"/>
</dbReference>
<reference evidence="4" key="1">
    <citation type="submission" date="2011-12" db="EMBL/GenBank/DDBJ databases">
        <title>Complete genome sequence of Streptomyces cattleya strain DSM 46488.</title>
        <authorList>
            <person name="Ou H.-Y."/>
            <person name="Li P."/>
            <person name="Zhao C."/>
            <person name="O'Hagan D."/>
            <person name="Deng Z."/>
        </authorList>
    </citation>
    <scope>NUCLEOTIDE SEQUENCE [LARGE SCALE GENOMIC DNA]</scope>
    <source>
        <strain evidence="4">ATCC 35852 / DSM 46488 / JCM 4925 / NBRC 14057 / NRRL 8057</strain>
    </source>
</reference>
<keyword evidence="2" id="KW-0732">Signal</keyword>
<accession>G8WQK5</accession>
<dbReference type="HOGENOM" id="CLU_096767_0_0_11"/>
<dbReference type="KEGG" id="scy:SCATT_28480"/>
<feature type="chain" id="PRO_5003378809" description="Small secreted protein" evidence="2">
    <location>
        <begin position="21"/>
        <end position="222"/>
    </location>
</feature>
<name>F8JP72_STREN</name>
<evidence type="ECO:0008006" key="5">
    <source>
        <dbReference type="Google" id="ProtNLM"/>
    </source>
</evidence>
<feature type="region of interest" description="Disordered" evidence="1">
    <location>
        <begin position="50"/>
        <end position="71"/>
    </location>
</feature>
<dbReference type="AlphaFoldDB" id="F8JP72"/>
<evidence type="ECO:0000313" key="4">
    <source>
        <dbReference type="Proteomes" id="UP000007842"/>
    </source>
</evidence>
<dbReference type="KEGG" id="sct:SCAT_2859"/>
<protein>
    <recommendedName>
        <fullName evidence="5">Small secreted protein</fullName>
    </recommendedName>
</protein>
<dbReference type="EMBL" id="CP003219">
    <property type="protein sequence ID" value="AEW95219.1"/>
    <property type="molecule type" value="Genomic_DNA"/>
</dbReference>
<proteinExistence type="predicted"/>
<feature type="compositionally biased region" description="Basic and acidic residues" evidence="1">
    <location>
        <begin position="62"/>
        <end position="71"/>
    </location>
</feature>
<dbReference type="OrthoDB" id="4350650at2"/>
<feature type="compositionally biased region" description="Low complexity" evidence="1">
    <location>
        <begin position="179"/>
        <end position="204"/>
    </location>
</feature>
<dbReference type="PATRIC" id="fig|1003195.11.peg.4344"/>
<sequence length="222" mass="22412">MNKKLIAALCGTATLTLALAGCGGGSGTNRADDYAKKICDQFQPQRKKIEAANDSITSVSTGDHKPNDVKSTDSAAFQQLSGAYKALADAVRNAGAPPVDNGAQIQQNAAKRFDDASSSYAGLKKTVDGLDTSDQGKFADGLTKVAAKLSTLARSSDDALNKLQSGDVGKAMNKQPGCSRPTSSPTISPSAAASRAASTAPSASKGATTSPSVSKSAVAKNG</sequence>
<feature type="signal peptide" evidence="2">
    <location>
        <begin position="1"/>
        <end position="20"/>
    </location>
</feature>
<dbReference type="RefSeq" id="WP_014143596.1">
    <property type="nucleotide sequence ID" value="NC_016111.1"/>
</dbReference>
<evidence type="ECO:0000313" key="3">
    <source>
        <dbReference type="EMBL" id="AEW95219.1"/>
    </source>
</evidence>